<comment type="caution">
    <text evidence="6">The sequence shown here is derived from an EMBL/GenBank/DDBJ whole genome shotgun (WGS) entry which is preliminary data.</text>
</comment>
<evidence type="ECO:0000256" key="1">
    <source>
        <dbReference type="ARBA" id="ARBA00022490"/>
    </source>
</evidence>
<organism evidence="6 7">
    <name type="scientific">Thioflexithrix psekupsensis</name>
    <dbReference type="NCBI Taxonomy" id="1570016"/>
    <lineage>
        <taxon>Bacteria</taxon>
        <taxon>Pseudomonadati</taxon>
        <taxon>Pseudomonadota</taxon>
        <taxon>Gammaproteobacteria</taxon>
        <taxon>Thiotrichales</taxon>
        <taxon>Thioflexithrix</taxon>
    </lineage>
</organism>
<evidence type="ECO:0000256" key="2">
    <source>
        <dbReference type="ARBA" id="ARBA00022618"/>
    </source>
</evidence>
<dbReference type="PANTHER" id="PTHR39455">
    <property type="entry name" value="CELL DIVISION PROTEIN ZAPD"/>
    <property type="match status" value="1"/>
</dbReference>
<evidence type="ECO:0000313" key="6">
    <source>
        <dbReference type="EMBL" id="OUD15283.1"/>
    </source>
</evidence>
<evidence type="ECO:0000256" key="5">
    <source>
        <dbReference type="HAMAP-Rule" id="MF_01092"/>
    </source>
</evidence>
<dbReference type="GO" id="GO:0032153">
    <property type="term" value="C:cell division site"/>
    <property type="evidence" value="ECO:0007669"/>
    <property type="project" value="TreeGrafter"/>
</dbReference>
<dbReference type="HAMAP" id="MF_01092">
    <property type="entry name" value="ZapD"/>
    <property type="match status" value="1"/>
</dbReference>
<evidence type="ECO:0000256" key="3">
    <source>
        <dbReference type="ARBA" id="ARBA00023210"/>
    </source>
</evidence>
<dbReference type="SUPFAM" id="SSF160950">
    <property type="entry name" value="YacF-like"/>
    <property type="match status" value="1"/>
</dbReference>
<dbReference type="Gene3D" id="2.60.440.10">
    <property type="entry name" value="YacF-like domains"/>
    <property type="match status" value="1"/>
</dbReference>
<gene>
    <name evidence="5" type="primary">zapD</name>
    <name evidence="6" type="ORF">TPSD3_01775</name>
</gene>
<dbReference type="InterPro" id="IPR027462">
    <property type="entry name" value="ZapD_C"/>
</dbReference>
<keyword evidence="4 5" id="KW-0131">Cell cycle</keyword>
<reference evidence="6 7" key="1">
    <citation type="submission" date="2016-12" db="EMBL/GenBank/DDBJ databases">
        <title>Thioflexothrix psekupsii D3 genome sequencing and assembly.</title>
        <authorList>
            <person name="Fomenkov A."/>
            <person name="Vincze T."/>
            <person name="Grabovich M."/>
            <person name="Anton B.P."/>
            <person name="Dubinina G."/>
            <person name="Orlova M."/>
            <person name="Belousova E."/>
            <person name="Roberts R.J."/>
        </authorList>
    </citation>
    <scope>NUCLEOTIDE SEQUENCE [LARGE SCALE GENOMIC DNA]</scope>
    <source>
        <strain evidence="6">D3</strain>
    </source>
</reference>
<dbReference type="AlphaFoldDB" id="A0A251XAF0"/>
<dbReference type="InterPro" id="IPR009777">
    <property type="entry name" value="ZapD"/>
</dbReference>
<keyword evidence="3 5" id="KW-0717">Septation</keyword>
<evidence type="ECO:0000256" key="4">
    <source>
        <dbReference type="ARBA" id="ARBA00023306"/>
    </source>
</evidence>
<keyword evidence="7" id="KW-1185">Reference proteome</keyword>
<dbReference type="InterPro" id="IPR036268">
    <property type="entry name" value="ZapD_sf"/>
</dbReference>
<dbReference type="Proteomes" id="UP000194798">
    <property type="component" value="Unassembled WGS sequence"/>
</dbReference>
<accession>A0A251XAF0</accession>
<dbReference type="EMBL" id="MSLT01000006">
    <property type="protein sequence ID" value="OUD15283.1"/>
    <property type="molecule type" value="Genomic_DNA"/>
</dbReference>
<comment type="subcellular location">
    <subcellularLocation>
        <location evidence="5">Cytoplasm</location>
    </subcellularLocation>
    <text evidence="5">Localizes to mid-cell in an FtsZ-dependent manner.</text>
</comment>
<dbReference type="Gene3D" id="1.10.3900.10">
    <property type="entry name" value="YacF-like"/>
    <property type="match status" value="1"/>
</dbReference>
<dbReference type="GO" id="GO:0005737">
    <property type="term" value="C:cytoplasm"/>
    <property type="evidence" value="ECO:0007669"/>
    <property type="project" value="UniProtKB-SubCell"/>
</dbReference>
<comment type="function">
    <text evidence="5">Cell division factor that enhances FtsZ-ring assembly. Directly interacts with FtsZ and promotes bundling of FtsZ protofilaments, with a reduction in FtsZ GTPase activity.</text>
</comment>
<protein>
    <recommendedName>
        <fullName evidence="5">Cell division protein ZapD</fullName>
    </recommendedName>
    <alternativeName>
        <fullName evidence="5">Z ring-associated protein D</fullName>
    </alternativeName>
</protein>
<dbReference type="NCBIfam" id="NF003656">
    <property type="entry name" value="PRK05287.1-4"/>
    <property type="match status" value="1"/>
</dbReference>
<keyword evidence="1 5" id="KW-0963">Cytoplasm</keyword>
<dbReference type="Pfam" id="PF07072">
    <property type="entry name" value="ZapD"/>
    <property type="match status" value="1"/>
</dbReference>
<evidence type="ECO:0000313" key="7">
    <source>
        <dbReference type="Proteomes" id="UP000194798"/>
    </source>
</evidence>
<proteinExistence type="inferred from homology"/>
<name>A0A251XAF0_9GAMM</name>
<dbReference type="GO" id="GO:0000917">
    <property type="term" value="P:division septum assembly"/>
    <property type="evidence" value="ECO:0007669"/>
    <property type="project" value="UniProtKB-KW"/>
</dbReference>
<sequence>MKKKITYEQPLNDRIRYLLRLEYLFEGLYYGLKGPTVWDSRYTLTWLNELLELLTRLELRDELLKELEQHQHRLERWRTLPKVDTERLGQLQQQAQFCHHQLTQYHSGYPEALTQYALLTAVRQRGSIAGGCAPTDVASYHFWLNQPPKQRVDTLIEWLTPLEALRHAIEFTLYLLRNNALKTQERAHAGYYQSTLEAVAQGEYQLIQVHLPDDHPCYPEINGGKQRFSIRFYEQPDAKERPQQTQQEVSFELSCCLL</sequence>
<keyword evidence="2 5" id="KW-0132">Cell division</keyword>
<dbReference type="RefSeq" id="WP_176329689.1">
    <property type="nucleotide sequence ID" value="NZ_MSLT01000006.1"/>
</dbReference>
<comment type="similarity">
    <text evidence="5">Belongs to the ZapD family.</text>
</comment>
<dbReference type="GO" id="GO:0043093">
    <property type="term" value="P:FtsZ-dependent cytokinesis"/>
    <property type="evidence" value="ECO:0007669"/>
    <property type="project" value="UniProtKB-UniRule"/>
</dbReference>
<comment type="subunit">
    <text evidence="5">Interacts with FtsZ.</text>
</comment>
<dbReference type="PANTHER" id="PTHR39455:SF1">
    <property type="entry name" value="CELL DIVISION PROTEIN ZAPD"/>
    <property type="match status" value="1"/>
</dbReference>